<sequence length="191" mass="19699">MAFSVRFSGPVGQCAARSGSIASRSTPARPCPVARAQSGDSPNVDDMLAEANALLNAVTGGDAAPKQYYTAGVQESIDELTGLGFVCDESGCVLVLPAESTDDDGADGLNTLLEGQGWRLGVLETPDDAGFPALVSGPSWSVPLGASELGDLLFVLQQLRLAVSSLADQGQWLAASAERPISRAKANIEYS</sequence>
<reference evidence="2 3" key="1">
    <citation type="journal article" date="2013" name="BMC Genomics">
        <title>Reconstruction of the lipid metabolism for the microalga Monoraphidium neglectum from its genome sequence reveals characteristics suitable for biofuel production.</title>
        <authorList>
            <person name="Bogen C."/>
            <person name="Al-Dilaimi A."/>
            <person name="Albersmeier A."/>
            <person name="Wichmann J."/>
            <person name="Grundmann M."/>
            <person name="Rupp O."/>
            <person name="Lauersen K.J."/>
            <person name="Blifernez-Klassen O."/>
            <person name="Kalinowski J."/>
            <person name="Goesmann A."/>
            <person name="Mussgnug J.H."/>
            <person name="Kruse O."/>
        </authorList>
    </citation>
    <scope>NUCLEOTIDE SEQUENCE [LARGE SCALE GENOMIC DNA]</scope>
    <source>
        <strain evidence="2 3">SAG 48.87</strain>
    </source>
</reference>
<dbReference type="Pfam" id="PF08848">
    <property type="entry name" value="DUF1818"/>
    <property type="match status" value="1"/>
</dbReference>
<evidence type="ECO:0000313" key="3">
    <source>
        <dbReference type="Proteomes" id="UP000054498"/>
    </source>
</evidence>
<dbReference type="InterPro" id="IPR009044">
    <property type="entry name" value="ssDNA-bd_transcriptional_reg"/>
</dbReference>
<dbReference type="OrthoDB" id="539226at2759"/>
<dbReference type="GO" id="GO:0006355">
    <property type="term" value="P:regulation of DNA-templated transcription"/>
    <property type="evidence" value="ECO:0007669"/>
    <property type="project" value="InterPro"/>
</dbReference>
<dbReference type="InterPro" id="IPR014947">
    <property type="entry name" value="DUF1818"/>
</dbReference>
<dbReference type="AlphaFoldDB" id="A0A0D2KFC4"/>
<dbReference type="GO" id="GO:0003677">
    <property type="term" value="F:DNA binding"/>
    <property type="evidence" value="ECO:0007669"/>
    <property type="project" value="InterPro"/>
</dbReference>
<protein>
    <submittedName>
        <fullName evidence="2">Uncharacterized protein</fullName>
    </submittedName>
</protein>
<accession>A0A0D2KFC4</accession>
<dbReference type="GeneID" id="25730840"/>
<proteinExistence type="predicted"/>
<name>A0A0D2KFC4_9CHLO</name>
<dbReference type="Proteomes" id="UP000054498">
    <property type="component" value="Unassembled WGS sequence"/>
</dbReference>
<keyword evidence="3" id="KW-1185">Reference proteome</keyword>
<evidence type="ECO:0000313" key="2">
    <source>
        <dbReference type="EMBL" id="KIY94578.1"/>
    </source>
</evidence>
<gene>
    <name evidence="2" type="ORF">MNEG_13383</name>
</gene>
<dbReference type="Gene3D" id="2.30.31.10">
    <property type="entry name" value="Transcriptional Coactivator Pc4, Chain A"/>
    <property type="match status" value="1"/>
</dbReference>
<dbReference type="EMBL" id="KK104009">
    <property type="protein sequence ID" value="KIY94578.1"/>
    <property type="molecule type" value="Genomic_DNA"/>
</dbReference>
<evidence type="ECO:0000256" key="1">
    <source>
        <dbReference type="SAM" id="MobiDB-lite"/>
    </source>
</evidence>
<dbReference type="KEGG" id="mng:MNEG_13383"/>
<dbReference type="RefSeq" id="XP_013893598.1">
    <property type="nucleotide sequence ID" value="XM_014038144.1"/>
</dbReference>
<organism evidence="2 3">
    <name type="scientific">Monoraphidium neglectum</name>
    <dbReference type="NCBI Taxonomy" id="145388"/>
    <lineage>
        <taxon>Eukaryota</taxon>
        <taxon>Viridiplantae</taxon>
        <taxon>Chlorophyta</taxon>
        <taxon>core chlorophytes</taxon>
        <taxon>Chlorophyceae</taxon>
        <taxon>CS clade</taxon>
        <taxon>Sphaeropleales</taxon>
        <taxon>Selenastraceae</taxon>
        <taxon>Monoraphidium</taxon>
    </lineage>
</organism>
<dbReference type="SUPFAM" id="SSF54447">
    <property type="entry name" value="ssDNA-binding transcriptional regulator domain"/>
    <property type="match status" value="1"/>
</dbReference>
<feature type="region of interest" description="Disordered" evidence="1">
    <location>
        <begin position="18"/>
        <end position="42"/>
    </location>
</feature>